<dbReference type="EMBL" id="FR746099">
    <property type="protein sequence ID" value="CCC40075.1"/>
    <property type="molecule type" value="Genomic_DNA"/>
</dbReference>
<dbReference type="PANTHER" id="PTHR28141">
    <property type="entry name" value="2',3'-CYCLIC-NUCLEOTIDE 3'-PHOSPHODIESTERASE"/>
    <property type="match status" value="1"/>
</dbReference>
<name>G0LH41_HALWC</name>
<dbReference type="OrthoDB" id="330792at2157"/>
<dbReference type="GO" id="GO:0004113">
    <property type="term" value="F:2',3'-cyclic-nucleotide 3'-phosphodiesterase activity"/>
    <property type="evidence" value="ECO:0007669"/>
    <property type="project" value="TreeGrafter"/>
</dbReference>
<sequence>MSNEYSIWFIPDRDSDAYRRLSTIISEYAEMYDDAPEFRPHITILGGIDRDVSTLKKDVKNLAEECNPVQTVLTGVQCSTTKHQCVFLLVEPTVNILSAHKAMRDTCNIDHRMYVPHLSIIYSEMNITERLQIINSTDVSSLQGTIYSDEIALINTKKEVPDWEMIESYDLSLK</sequence>
<organism evidence="1 2">
    <name type="scientific">Haloquadratum walsbyi (strain DSM 16854 / JCM 12705 / C23)</name>
    <dbReference type="NCBI Taxonomy" id="768065"/>
    <lineage>
        <taxon>Archaea</taxon>
        <taxon>Methanobacteriati</taxon>
        <taxon>Methanobacteriota</taxon>
        <taxon>Stenosarchaea group</taxon>
        <taxon>Halobacteria</taxon>
        <taxon>Halobacteriales</taxon>
        <taxon>Haloferacaceae</taxon>
        <taxon>Haloquadratum</taxon>
    </lineage>
</organism>
<dbReference type="HOGENOM" id="CLU_081919_1_0_2"/>
<proteinExistence type="predicted"/>
<reference evidence="1 2" key="1">
    <citation type="journal article" date="2011" name="PLoS ONE">
        <title>Haloquadratum walsbyi: limited diversity in a global pond.</title>
        <authorList>
            <person name="Dyall-Smith M."/>
            <person name="Pfeiffer F."/>
            <person name="Klee K."/>
            <person name="Palm P."/>
            <person name="Gross K."/>
            <person name="Schuster S.C."/>
            <person name="Rampp M."/>
            <person name="Oesterhelt D."/>
        </authorList>
    </citation>
    <scope>NUCLEOTIDE SEQUENCE [LARGE SCALE GENOMIC DNA]</scope>
    <source>
        <strain evidence="2">DSM 16854 / JCM 12705 / C23</strain>
    </source>
</reference>
<dbReference type="GO" id="GO:0009187">
    <property type="term" value="P:cyclic nucleotide metabolic process"/>
    <property type="evidence" value="ECO:0007669"/>
    <property type="project" value="TreeGrafter"/>
</dbReference>
<dbReference type="InterPro" id="IPR012386">
    <property type="entry name" value="Cyclic-nucl_3Pdiesterase"/>
</dbReference>
<protein>
    <submittedName>
        <fullName evidence="1">Probable tRNA splicing protein, cyclic phosphodiesterase</fullName>
        <ecNumber evidence="1">3.1.4.-</ecNumber>
    </submittedName>
</protein>
<dbReference type="Gene3D" id="3.90.1140.10">
    <property type="entry name" value="Cyclic phosphodiesterase"/>
    <property type="match status" value="1"/>
</dbReference>
<dbReference type="PANTHER" id="PTHR28141:SF1">
    <property type="entry name" value="2',3'-CYCLIC-NUCLEOTIDE 3'-PHOSPHODIESTERASE"/>
    <property type="match status" value="1"/>
</dbReference>
<evidence type="ECO:0000313" key="1">
    <source>
        <dbReference type="EMBL" id="CCC40075.1"/>
    </source>
</evidence>
<gene>
    <name evidence="1" type="ordered locus">Hqrw_2182</name>
</gene>
<dbReference type="EC" id="3.1.4.-" evidence="1"/>
<dbReference type="GeneID" id="12446913"/>
<dbReference type="InterPro" id="IPR009097">
    <property type="entry name" value="Cyclic_Pdiesterase"/>
</dbReference>
<dbReference type="RefSeq" id="WP_014555792.1">
    <property type="nucleotide sequence ID" value="NC_017459.1"/>
</dbReference>
<evidence type="ECO:0000313" key="2">
    <source>
        <dbReference type="Proteomes" id="UP000007954"/>
    </source>
</evidence>
<dbReference type="Pfam" id="PF07823">
    <property type="entry name" value="CPDase"/>
    <property type="match status" value="1"/>
</dbReference>
<dbReference type="SUPFAM" id="SSF55144">
    <property type="entry name" value="LigT-like"/>
    <property type="match status" value="1"/>
</dbReference>
<dbReference type="KEGG" id="hwc:Hqrw_2182"/>
<accession>G0LH41</accession>
<dbReference type="Proteomes" id="UP000007954">
    <property type="component" value="Chromosome"/>
</dbReference>
<keyword evidence="1" id="KW-0378">Hydrolase</keyword>
<dbReference type="AlphaFoldDB" id="G0LH41"/>